<evidence type="ECO:0000313" key="12">
    <source>
        <dbReference type="Proteomes" id="UP001060150"/>
    </source>
</evidence>
<evidence type="ECO:0000313" key="11">
    <source>
        <dbReference type="EMBL" id="UUS34097.1"/>
    </source>
</evidence>
<evidence type="ECO:0000256" key="9">
    <source>
        <dbReference type="SAM" id="Phobius"/>
    </source>
</evidence>
<feature type="transmembrane region" description="Helical" evidence="9">
    <location>
        <begin position="57"/>
        <end position="73"/>
    </location>
</feature>
<feature type="transmembrane region" description="Helical" evidence="9">
    <location>
        <begin position="477"/>
        <end position="497"/>
    </location>
</feature>
<evidence type="ECO:0000256" key="2">
    <source>
        <dbReference type="ARBA" id="ARBA00022448"/>
    </source>
</evidence>
<dbReference type="InterPro" id="IPR020846">
    <property type="entry name" value="MFS_dom"/>
</dbReference>
<dbReference type="PANTHER" id="PTHR42718:SF47">
    <property type="entry name" value="METHYL VIOLOGEN RESISTANCE PROTEIN SMVA"/>
    <property type="match status" value="1"/>
</dbReference>
<feature type="transmembrane region" description="Helical" evidence="9">
    <location>
        <begin position="105"/>
        <end position="127"/>
    </location>
</feature>
<name>A0ABY5NDJ4_9ACTN</name>
<feature type="transmembrane region" description="Helical" evidence="9">
    <location>
        <begin position="359"/>
        <end position="384"/>
    </location>
</feature>
<proteinExistence type="predicted"/>
<evidence type="ECO:0000256" key="7">
    <source>
        <dbReference type="ARBA" id="ARBA00023251"/>
    </source>
</evidence>
<keyword evidence="7" id="KW-0046">Antibiotic resistance</keyword>
<keyword evidence="6 9" id="KW-0472">Membrane</keyword>
<feature type="transmembrane region" description="Helical" evidence="9">
    <location>
        <begin position="12"/>
        <end position="37"/>
    </location>
</feature>
<dbReference type="InterPro" id="IPR036259">
    <property type="entry name" value="MFS_trans_sf"/>
</dbReference>
<organism evidence="11 12">
    <name type="scientific">Streptomyces changanensis</name>
    <dbReference type="NCBI Taxonomy" id="2964669"/>
    <lineage>
        <taxon>Bacteria</taxon>
        <taxon>Bacillati</taxon>
        <taxon>Actinomycetota</taxon>
        <taxon>Actinomycetes</taxon>
        <taxon>Kitasatosporales</taxon>
        <taxon>Streptomycetaceae</taxon>
        <taxon>Streptomyces</taxon>
    </lineage>
</organism>
<feature type="domain" description="Major facilitator superfamily (MFS) profile" evidence="10">
    <location>
        <begin position="15"/>
        <end position="502"/>
    </location>
</feature>
<feature type="compositionally biased region" description="Low complexity" evidence="8">
    <location>
        <begin position="515"/>
        <end position="526"/>
    </location>
</feature>
<evidence type="ECO:0000256" key="6">
    <source>
        <dbReference type="ARBA" id="ARBA00023136"/>
    </source>
</evidence>
<dbReference type="PANTHER" id="PTHR42718">
    <property type="entry name" value="MAJOR FACILITATOR SUPERFAMILY MULTIDRUG TRANSPORTER MFSC"/>
    <property type="match status" value="1"/>
</dbReference>
<evidence type="ECO:0000256" key="8">
    <source>
        <dbReference type="SAM" id="MobiDB-lite"/>
    </source>
</evidence>
<dbReference type="RefSeq" id="WP_079046887.1">
    <property type="nucleotide sequence ID" value="NZ_CP102332.1"/>
</dbReference>
<dbReference type="Proteomes" id="UP001060150">
    <property type="component" value="Chromosome"/>
</dbReference>
<feature type="transmembrane region" description="Helical" evidence="9">
    <location>
        <begin position="405"/>
        <end position="425"/>
    </location>
</feature>
<feature type="transmembrane region" description="Helical" evidence="9">
    <location>
        <begin position="268"/>
        <end position="293"/>
    </location>
</feature>
<dbReference type="EMBL" id="CP102332">
    <property type="protein sequence ID" value="UUS34097.1"/>
    <property type="molecule type" value="Genomic_DNA"/>
</dbReference>
<dbReference type="PROSITE" id="PS50850">
    <property type="entry name" value="MFS"/>
    <property type="match status" value="1"/>
</dbReference>
<keyword evidence="4 9" id="KW-0812">Transmembrane</keyword>
<evidence type="ECO:0000259" key="10">
    <source>
        <dbReference type="PROSITE" id="PS50850"/>
    </source>
</evidence>
<dbReference type="Gene3D" id="1.20.1250.20">
    <property type="entry name" value="MFS general substrate transporter like domains"/>
    <property type="match status" value="1"/>
</dbReference>
<feature type="transmembrane region" description="Helical" evidence="9">
    <location>
        <begin position="139"/>
        <end position="159"/>
    </location>
</feature>
<evidence type="ECO:0000256" key="3">
    <source>
        <dbReference type="ARBA" id="ARBA00022475"/>
    </source>
</evidence>
<feature type="transmembrane region" description="Helical" evidence="9">
    <location>
        <begin position="201"/>
        <end position="219"/>
    </location>
</feature>
<evidence type="ECO:0000256" key="1">
    <source>
        <dbReference type="ARBA" id="ARBA00004651"/>
    </source>
</evidence>
<keyword evidence="3" id="KW-1003">Cell membrane</keyword>
<keyword evidence="12" id="KW-1185">Reference proteome</keyword>
<evidence type="ECO:0000256" key="4">
    <source>
        <dbReference type="ARBA" id="ARBA00022692"/>
    </source>
</evidence>
<dbReference type="SUPFAM" id="SSF103473">
    <property type="entry name" value="MFS general substrate transporter"/>
    <property type="match status" value="1"/>
</dbReference>
<feature type="compositionally biased region" description="Basic and acidic residues" evidence="8">
    <location>
        <begin position="505"/>
        <end position="514"/>
    </location>
</feature>
<dbReference type="Pfam" id="PF07690">
    <property type="entry name" value="MFS_1"/>
    <property type="match status" value="1"/>
</dbReference>
<dbReference type="InterPro" id="IPR011701">
    <property type="entry name" value="MFS"/>
</dbReference>
<feature type="region of interest" description="Disordered" evidence="8">
    <location>
        <begin position="505"/>
        <end position="538"/>
    </location>
</feature>
<feature type="transmembrane region" description="Helical" evidence="9">
    <location>
        <begin position="165"/>
        <end position="189"/>
    </location>
</feature>
<keyword evidence="5 9" id="KW-1133">Transmembrane helix</keyword>
<feature type="transmembrane region" description="Helical" evidence="9">
    <location>
        <begin position="305"/>
        <end position="325"/>
    </location>
</feature>
<reference evidence="11" key="1">
    <citation type="submission" date="2022-08" db="EMBL/GenBank/DDBJ databases">
        <title>Streptomyces changanensis sp. nov., an actinomycete isolated from soil.</title>
        <authorList>
            <person name="Wu H."/>
            <person name="Han L."/>
        </authorList>
    </citation>
    <scope>NUCLEOTIDE SEQUENCE</scope>
    <source>
        <strain evidence="11">HL-66</strain>
    </source>
</reference>
<comment type="subcellular location">
    <subcellularLocation>
        <location evidence="1">Cell membrane</location>
        <topology evidence="1">Multi-pass membrane protein</topology>
    </subcellularLocation>
</comment>
<dbReference type="CDD" id="cd17321">
    <property type="entry name" value="MFS_MMR_MDR_like"/>
    <property type="match status" value="1"/>
</dbReference>
<accession>A0ABY5NDJ4</accession>
<feature type="transmembrane region" description="Helical" evidence="9">
    <location>
        <begin position="332"/>
        <end position="353"/>
    </location>
</feature>
<keyword evidence="2" id="KW-0813">Transport</keyword>
<gene>
    <name evidence="11" type="ORF">NRO40_26910</name>
</gene>
<feature type="transmembrane region" description="Helical" evidence="9">
    <location>
        <begin position="80"/>
        <end position="99"/>
    </location>
</feature>
<evidence type="ECO:0000256" key="5">
    <source>
        <dbReference type="ARBA" id="ARBA00022989"/>
    </source>
</evidence>
<feature type="transmembrane region" description="Helical" evidence="9">
    <location>
        <begin position="231"/>
        <end position="247"/>
    </location>
</feature>
<protein>
    <submittedName>
        <fullName evidence="11">MFS transporter</fullName>
    </submittedName>
</protein>
<sequence>MHDTSLRATKREWVGLAVLTLPSMLVTMDLTLLHLAVPQIGADLGPSSSQLLWITDIYGFAIAGFLITMGTLGDRVGRRLLLLLGAAAFGVASVLTAYARTPEMLIVARALLGVAGASLAPSTLSLVRHMFPVPAQRTTAVTVWSSSFMLGGALGPVVGGVLLQYFWWGSVFLLAVPVMVLLLVLGPLLLPEYRNPQGGRVDFTSSVLSMVAVLAVIYGFKEMAKHGPEPVSATAVVVGAVVGFVFVRRQRGLAHPLLDIRLFANRAFSASLMTLLVTVMFLMGLQFLIAQFLQSALGLSPLRTGMWIFPAVVAGMIAALAASTLMGRVPPAYLFGAGMALAAVGFAVLWGVSADTGPGLVLTASVLMFAGLAPISALGTDMVVGSAPPERAGPSAALSETCIEFGGALGIAVVGSLATVVYRAGMADAYPGGMPAGAAGADDTLAAALEGAARLPGEAGTALADAAREAFARGLQINAFVAAPLMLALAVGAVLLLRGVKPAAHEEHEEHEEGAAPAPAHTPGAGARDHAPSAGDGV</sequence>